<comment type="caution">
    <text evidence="4">The sequence shown here is derived from an EMBL/GenBank/DDBJ whole genome shotgun (WGS) entry which is preliminary data.</text>
</comment>
<dbReference type="GO" id="GO:0016020">
    <property type="term" value="C:membrane"/>
    <property type="evidence" value="ECO:0007669"/>
    <property type="project" value="UniProtKB-SubCell"/>
</dbReference>
<dbReference type="Pfam" id="PF00481">
    <property type="entry name" value="PP2C"/>
    <property type="match status" value="1"/>
</dbReference>
<dbReference type="Gene3D" id="3.60.40.10">
    <property type="entry name" value="PPM-type phosphatase domain"/>
    <property type="match status" value="1"/>
</dbReference>
<proteinExistence type="predicted"/>
<reference evidence="4 5" key="1">
    <citation type="submission" date="2016-11" db="EMBL/GenBank/DDBJ databases">
        <title>The macronuclear genome of Stentor coeruleus: a giant cell with tiny introns.</title>
        <authorList>
            <person name="Slabodnick M."/>
            <person name="Ruby J.G."/>
            <person name="Reiff S.B."/>
            <person name="Swart E.C."/>
            <person name="Gosai S."/>
            <person name="Prabakaran S."/>
            <person name="Witkowska E."/>
            <person name="Larue G.E."/>
            <person name="Fisher S."/>
            <person name="Freeman R.M."/>
            <person name="Gunawardena J."/>
            <person name="Chu W."/>
            <person name="Stover N.A."/>
            <person name="Gregory B.D."/>
            <person name="Nowacki M."/>
            <person name="Derisi J."/>
            <person name="Roy S.W."/>
            <person name="Marshall W.F."/>
            <person name="Sood P."/>
        </authorList>
    </citation>
    <scope>NUCLEOTIDE SEQUENCE [LARGE SCALE GENOMIC DNA]</scope>
    <source>
        <strain evidence="4">WM001</strain>
    </source>
</reference>
<dbReference type="InterPro" id="IPR015655">
    <property type="entry name" value="PP2C"/>
</dbReference>
<accession>A0A1R2CVL1</accession>
<sequence>MGNSCCQSKQVQYFEHFEYNSKVVLRIIERDKRSNYRGTSNVPFEVNPPIDQLYSIFDIGKAKYRAYGCVIPGQDPRGEVIKQCQDAYSFLVKDNIFFGMLFDGHGKEGQKVAQFCKEFMSSYFLSNTKKFEKHIPKTLEELVLLTDRELCLSQIDTYLSGSTAVVIVLNSDGVFVGSLGDSRAILATLPKDKAKISIPCTCAPFKRVIHPSRILSALPLTVDQKPNHEDELKRIRRAGGVVERVTNDIGNPIGPYRVWKRRGSLPGLAMSRSLGDRLAHEIGVISVPVVNCFEFYPALDQFIVVASDGVWDVMENIEVINLVDKFRNNTASYGNTYPAKSCNTTIARLVCEEARYRWFGIVEDEDVMIDDISCFVIELSSVEPGLPWDSENIVDRTVNTLKSIVICETFDIEDNQIVRKDPTRGSVMEDKTSLEIEVQE</sequence>
<dbReference type="SUPFAM" id="SSF81606">
    <property type="entry name" value="PP2C-like"/>
    <property type="match status" value="1"/>
</dbReference>
<dbReference type="GO" id="GO:0004722">
    <property type="term" value="F:protein serine/threonine phosphatase activity"/>
    <property type="evidence" value="ECO:0007669"/>
    <property type="project" value="InterPro"/>
</dbReference>
<protein>
    <recommendedName>
        <fullName evidence="3">PPM-type phosphatase domain-containing protein</fullName>
    </recommendedName>
</protein>
<dbReference type="Proteomes" id="UP000187209">
    <property type="component" value="Unassembled WGS sequence"/>
</dbReference>
<feature type="domain" description="PPM-type phosphatase" evidence="3">
    <location>
        <begin position="58"/>
        <end position="379"/>
    </location>
</feature>
<dbReference type="AlphaFoldDB" id="A0A1R2CVL1"/>
<evidence type="ECO:0000313" key="4">
    <source>
        <dbReference type="EMBL" id="OMJ93020.1"/>
    </source>
</evidence>
<evidence type="ECO:0000313" key="5">
    <source>
        <dbReference type="Proteomes" id="UP000187209"/>
    </source>
</evidence>
<dbReference type="InterPro" id="IPR036457">
    <property type="entry name" value="PPM-type-like_dom_sf"/>
</dbReference>
<evidence type="ECO:0000256" key="1">
    <source>
        <dbReference type="ARBA" id="ARBA00004370"/>
    </source>
</evidence>
<name>A0A1R2CVL1_9CILI</name>
<dbReference type="CDD" id="cd00143">
    <property type="entry name" value="PP2Cc"/>
    <property type="match status" value="1"/>
</dbReference>
<dbReference type="EMBL" id="MPUH01000050">
    <property type="protein sequence ID" value="OMJ93020.1"/>
    <property type="molecule type" value="Genomic_DNA"/>
</dbReference>
<evidence type="ECO:0000256" key="2">
    <source>
        <dbReference type="ARBA" id="ARBA00023136"/>
    </source>
</evidence>
<dbReference type="PANTHER" id="PTHR47992">
    <property type="entry name" value="PROTEIN PHOSPHATASE"/>
    <property type="match status" value="1"/>
</dbReference>
<gene>
    <name evidence="4" type="ORF">SteCoe_4101</name>
</gene>
<dbReference type="InterPro" id="IPR001932">
    <property type="entry name" value="PPM-type_phosphatase-like_dom"/>
</dbReference>
<keyword evidence="2" id="KW-0472">Membrane</keyword>
<evidence type="ECO:0000259" key="3">
    <source>
        <dbReference type="PROSITE" id="PS51746"/>
    </source>
</evidence>
<dbReference type="OrthoDB" id="10264738at2759"/>
<organism evidence="4 5">
    <name type="scientific">Stentor coeruleus</name>
    <dbReference type="NCBI Taxonomy" id="5963"/>
    <lineage>
        <taxon>Eukaryota</taxon>
        <taxon>Sar</taxon>
        <taxon>Alveolata</taxon>
        <taxon>Ciliophora</taxon>
        <taxon>Postciliodesmatophora</taxon>
        <taxon>Heterotrichea</taxon>
        <taxon>Heterotrichida</taxon>
        <taxon>Stentoridae</taxon>
        <taxon>Stentor</taxon>
    </lineage>
</organism>
<dbReference type="SMART" id="SM00332">
    <property type="entry name" value="PP2Cc"/>
    <property type="match status" value="1"/>
</dbReference>
<comment type="subcellular location">
    <subcellularLocation>
        <location evidence="1">Membrane</location>
    </subcellularLocation>
</comment>
<dbReference type="PROSITE" id="PS51746">
    <property type="entry name" value="PPM_2"/>
    <property type="match status" value="1"/>
</dbReference>
<keyword evidence="5" id="KW-1185">Reference proteome</keyword>